<accession>A0A9N9LQM9</accession>
<dbReference type="GO" id="GO:0006302">
    <property type="term" value="P:double-strand break repair"/>
    <property type="evidence" value="ECO:0007669"/>
    <property type="project" value="TreeGrafter"/>
</dbReference>
<comment type="caution">
    <text evidence="13">The sequence shown here is derived from an EMBL/GenBank/DDBJ whole genome shotgun (WGS) entry which is preliminary data.</text>
</comment>
<evidence type="ECO:0000256" key="8">
    <source>
        <dbReference type="ARBA" id="ARBA00022786"/>
    </source>
</evidence>
<evidence type="ECO:0000256" key="1">
    <source>
        <dbReference type="ARBA" id="ARBA00000900"/>
    </source>
</evidence>
<dbReference type="OrthoDB" id="2849579at2759"/>
<dbReference type="Pfam" id="PF00097">
    <property type="entry name" value="zf-C3HC4"/>
    <property type="match status" value="1"/>
</dbReference>
<dbReference type="PANTHER" id="PTHR23328">
    <property type="entry name" value="RING-TYPE DOMAIN-CONTAINING PROTEIN"/>
    <property type="match status" value="1"/>
</dbReference>
<dbReference type="Proteomes" id="UP000701801">
    <property type="component" value="Unassembled WGS sequence"/>
</dbReference>
<evidence type="ECO:0000313" key="14">
    <source>
        <dbReference type="Proteomes" id="UP000701801"/>
    </source>
</evidence>
<dbReference type="GO" id="GO:0035861">
    <property type="term" value="C:site of double-strand break"/>
    <property type="evidence" value="ECO:0007669"/>
    <property type="project" value="TreeGrafter"/>
</dbReference>
<dbReference type="InterPro" id="IPR013083">
    <property type="entry name" value="Znf_RING/FYVE/PHD"/>
</dbReference>
<evidence type="ECO:0000256" key="10">
    <source>
        <dbReference type="ARBA" id="ARBA00023242"/>
    </source>
</evidence>
<dbReference type="InterPro" id="IPR018957">
    <property type="entry name" value="Znf_C3HC4_RING-type"/>
</dbReference>
<evidence type="ECO:0000256" key="2">
    <source>
        <dbReference type="ARBA" id="ARBA00004123"/>
    </source>
</evidence>
<keyword evidence="7 11" id="KW-0863">Zinc-finger</keyword>
<dbReference type="GO" id="GO:0031491">
    <property type="term" value="F:nucleosome binding"/>
    <property type="evidence" value="ECO:0007669"/>
    <property type="project" value="TreeGrafter"/>
</dbReference>
<dbReference type="EC" id="2.3.2.27" evidence="3"/>
<dbReference type="GO" id="GO:0005634">
    <property type="term" value="C:nucleus"/>
    <property type="evidence" value="ECO:0007669"/>
    <property type="project" value="UniProtKB-SubCell"/>
</dbReference>
<evidence type="ECO:0000256" key="7">
    <source>
        <dbReference type="ARBA" id="ARBA00022771"/>
    </source>
</evidence>
<evidence type="ECO:0000256" key="5">
    <source>
        <dbReference type="ARBA" id="ARBA00022723"/>
    </source>
</evidence>
<dbReference type="PANTHER" id="PTHR23328:SF0">
    <property type="entry name" value="RING-TYPE DOMAIN-CONTAINING PROTEIN"/>
    <property type="match status" value="1"/>
</dbReference>
<comment type="catalytic activity">
    <reaction evidence="1">
        <text>S-ubiquitinyl-[E2 ubiquitin-conjugating enzyme]-L-cysteine + [acceptor protein]-L-lysine = [E2 ubiquitin-conjugating enzyme]-L-cysteine + N(6)-ubiquitinyl-[acceptor protein]-L-lysine.</text>
        <dbReference type="EC" id="2.3.2.27"/>
    </reaction>
</comment>
<evidence type="ECO:0000256" key="6">
    <source>
        <dbReference type="ARBA" id="ARBA00022763"/>
    </source>
</evidence>
<comment type="subcellular location">
    <subcellularLocation>
        <location evidence="2">Nucleus</location>
    </subcellularLocation>
</comment>
<dbReference type="SMART" id="SM00184">
    <property type="entry name" value="RING"/>
    <property type="match status" value="1"/>
</dbReference>
<name>A0A9N9LQM9_9HELO</name>
<evidence type="ECO:0000256" key="9">
    <source>
        <dbReference type="ARBA" id="ARBA00022833"/>
    </source>
</evidence>
<sequence length="256" mass="28949">MSLGLLYPSGSKREDLAVAEPLVAHARHFNTLINPHDPGRYILATTADLTILHRATTVLEAVLMGLLRDMAALDLRVRKLAKECWEVHGEDVVEMYQQTSLLMVYNLVADHEAGRSREPGEVFRIPSSRTYPPSFPSVTSCANESPELDCECAICLDPPTNPVLTPCNHVFCQNCIENWVIQEGKYACPACRARFSRSHLRLVDELLRERQRGVPAWVELLRLVSTEDGEECVGRGEVHEWFWGYEVGFLVRFGWV</sequence>
<evidence type="ECO:0000256" key="11">
    <source>
        <dbReference type="PROSITE-ProRule" id="PRU00175"/>
    </source>
</evidence>
<evidence type="ECO:0000256" key="3">
    <source>
        <dbReference type="ARBA" id="ARBA00012483"/>
    </source>
</evidence>
<dbReference type="GO" id="GO:0008270">
    <property type="term" value="F:zinc ion binding"/>
    <property type="evidence" value="ECO:0007669"/>
    <property type="project" value="UniProtKB-KW"/>
</dbReference>
<dbReference type="Gene3D" id="3.30.40.10">
    <property type="entry name" value="Zinc/RING finger domain, C3HC4 (zinc finger)"/>
    <property type="match status" value="1"/>
</dbReference>
<protein>
    <recommendedName>
        <fullName evidence="3">RING-type E3 ubiquitin transferase</fullName>
        <ecNumber evidence="3">2.3.2.27</ecNumber>
    </recommendedName>
</protein>
<gene>
    <name evidence="13" type="ORF">HYALB_00007040</name>
</gene>
<dbReference type="InterPro" id="IPR051657">
    <property type="entry name" value="RNF168/RNF169_E3_ubiq-ligase"/>
</dbReference>
<dbReference type="InterPro" id="IPR001841">
    <property type="entry name" value="Znf_RING"/>
</dbReference>
<keyword evidence="14" id="KW-1185">Reference proteome</keyword>
<dbReference type="SUPFAM" id="SSF57850">
    <property type="entry name" value="RING/U-box"/>
    <property type="match status" value="1"/>
</dbReference>
<dbReference type="AlphaFoldDB" id="A0A9N9LQM9"/>
<dbReference type="EMBL" id="CAJVRM010000217">
    <property type="protein sequence ID" value="CAG8977410.1"/>
    <property type="molecule type" value="Genomic_DNA"/>
</dbReference>
<keyword evidence="9" id="KW-0862">Zinc</keyword>
<organism evidence="13 14">
    <name type="scientific">Hymenoscyphus albidus</name>
    <dbReference type="NCBI Taxonomy" id="595503"/>
    <lineage>
        <taxon>Eukaryota</taxon>
        <taxon>Fungi</taxon>
        <taxon>Dikarya</taxon>
        <taxon>Ascomycota</taxon>
        <taxon>Pezizomycotina</taxon>
        <taxon>Leotiomycetes</taxon>
        <taxon>Helotiales</taxon>
        <taxon>Helotiaceae</taxon>
        <taxon>Hymenoscyphus</taxon>
    </lineage>
</organism>
<proteinExistence type="predicted"/>
<feature type="domain" description="RING-type" evidence="12">
    <location>
        <begin position="152"/>
        <end position="192"/>
    </location>
</feature>
<evidence type="ECO:0000313" key="13">
    <source>
        <dbReference type="EMBL" id="CAG8977410.1"/>
    </source>
</evidence>
<evidence type="ECO:0000256" key="4">
    <source>
        <dbReference type="ARBA" id="ARBA00022679"/>
    </source>
</evidence>
<keyword evidence="6" id="KW-0227">DNA damage</keyword>
<keyword evidence="5" id="KW-0479">Metal-binding</keyword>
<dbReference type="PROSITE" id="PS00518">
    <property type="entry name" value="ZF_RING_1"/>
    <property type="match status" value="1"/>
</dbReference>
<keyword evidence="8" id="KW-0833">Ubl conjugation pathway</keyword>
<dbReference type="InterPro" id="IPR017907">
    <property type="entry name" value="Znf_RING_CS"/>
</dbReference>
<dbReference type="PROSITE" id="PS50089">
    <property type="entry name" value="ZF_RING_2"/>
    <property type="match status" value="1"/>
</dbReference>
<evidence type="ECO:0000259" key="12">
    <source>
        <dbReference type="PROSITE" id="PS50089"/>
    </source>
</evidence>
<dbReference type="GO" id="GO:0061630">
    <property type="term" value="F:ubiquitin protein ligase activity"/>
    <property type="evidence" value="ECO:0007669"/>
    <property type="project" value="UniProtKB-EC"/>
</dbReference>
<reference evidence="13" key="1">
    <citation type="submission" date="2021-07" db="EMBL/GenBank/DDBJ databases">
        <authorList>
            <person name="Durling M."/>
        </authorList>
    </citation>
    <scope>NUCLEOTIDE SEQUENCE</scope>
</reference>
<keyword evidence="10" id="KW-0539">Nucleus</keyword>
<keyword evidence="4" id="KW-0808">Transferase</keyword>